<protein>
    <submittedName>
        <fullName evidence="1">DNA polymerase III subunit</fullName>
    </submittedName>
</protein>
<proteinExistence type="predicted"/>
<dbReference type="PANTHER" id="PTHR11669:SF8">
    <property type="entry name" value="DNA POLYMERASE III SUBUNIT DELTA"/>
    <property type="match status" value="1"/>
</dbReference>
<reference evidence="1 2" key="1">
    <citation type="submission" date="2020-08" db="EMBL/GenBank/DDBJ databases">
        <authorList>
            <person name="Ren C."/>
            <person name="Gu Y."/>
            <person name="Xu Y."/>
        </authorList>
    </citation>
    <scope>NUCLEOTIDE SEQUENCE [LARGE SCALE GENOMIC DNA]</scope>
    <source>
        <strain evidence="1 2">LBM18003</strain>
    </source>
</reference>
<organism evidence="1 2">
    <name type="scientific">Caproicibacterium amylolyticum</name>
    <dbReference type="NCBI Taxonomy" id="2766537"/>
    <lineage>
        <taxon>Bacteria</taxon>
        <taxon>Bacillati</taxon>
        <taxon>Bacillota</taxon>
        <taxon>Clostridia</taxon>
        <taxon>Eubacteriales</taxon>
        <taxon>Oscillospiraceae</taxon>
        <taxon>Caproicibacterium</taxon>
    </lineage>
</organism>
<dbReference type="PANTHER" id="PTHR11669">
    <property type="entry name" value="REPLICATION FACTOR C / DNA POLYMERASE III GAMMA-TAU SUBUNIT"/>
    <property type="match status" value="1"/>
</dbReference>
<dbReference type="Pfam" id="PF13177">
    <property type="entry name" value="DNA_pol3_delta2"/>
    <property type="match status" value="1"/>
</dbReference>
<gene>
    <name evidence="1" type="ORF">H6X83_00165</name>
</gene>
<dbReference type="SUPFAM" id="SSF52540">
    <property type="entry name" value="P-loop containing nucleoside triphosphate hydrolases"/>
    <property type="match status" value="1"/>
</dbReference>
<dbReference type="GO" id="GO:0006261">
    <property type="term" value="P:DNA-templated DNA replication"/>
    <property type="evidence" value="ECO:0007669"/>
    <property type="project" value="TreeGrafter"/>
</dbReference>
<dbReference type="KEGG" id="caml:H6X83_00165"/>
<dbReference type="InterPro" id="IPR050238">
    <property type="entry name" value="DNA_Rep/Repair_Clamp_Loader"/>
</dbReference>
<dbReference type="EMBL" id="CP060696">
    <property type="protein sequence ID" value="QNO19372.1"/>
    <property type="molecule type" value="Genomic_DNA"/>
</dbReference>
<dbReference type="Proteomes" id="UP000516046">
    <property type="component" value="Chromosome"/>
</dbReference>
<name>A0A7G9WL10_9FIRM</name>
<evidence type="ECO:0000313" key="1">
    <source>
        <dbReference type="EMBL" id="QNO19372.1"/>
    </source>
</evidence>
<keyword evidence="2" id="KW-1185">Reference proteome</keyword>
<dbReference type="AlphaFoldDB" id="A0A7G9WL10"/>
<dbReference type="InterPro" id="IPR027417">
    <property type="entry name" value="P-loop_NTPase"/>
</dbReference>
<sequence>MLCPPAVRAALLSVYENDRIPHALIFEGGPEQTLALAKWLAQAAVCTAPGVHPCGQCPGCIKAQAGSHPDITLAGGGETGRSFHKEEILALRSDTFIKPNEAPCRVFILQNAQNLSPQAQNALLKVLEEPPASVQFLLTCDRASSLLATVRSRSQIYTLTEAQPPQDDGLAEQIALAVCSSKESGLLYLTAPLLRDKLRLRAVLERLTLLFRDALALRSGGKALLPEDETAYKLAQSLTRAQLYQMTQTTREARGWVERNANTPLMVTVLCARLRSEAAAF</sequence>
<evidence type="ECO:0000313" key="2">
    <source>
        <dbReference type="Proteomes" id="UP000516046"/>
    </source>
</evidence>
<accession>A0A7G9WL10</accession>
<dbReference type="Gene3D" id="3.40.50.300">
    <property type="entry name" value="P-loop containing nucleotide triphosphate hydrolases"/>
    <property type="match status" value="1"/>
</dbReference>